<gene>
    <name evidence="2" type="ORF">MW290_01345</name>
</gene>
<dbReference type="EMBL" id="CP097635">
    <property type="protein sequence ID" value="URI07302.1"/>
    <property type="molecule type" value="Genomic_DNA"/>
</dbReference>
<evidence type="ECO:0000313" key="3">
    <source>
        <dbReference type="Proteomes" id="UP001056201"/>
    </source>
</evidence>
<evidence type="ECO:0000259" key="1">
    <source>
        <dbReference type="Pfam" id="PF11575"/>
    </source>
</evidence>
<dbReference type="Proteomes" id="UP001056201">
    <property type="component" value="Chromosome 1"/>
</dbReference>
<keyword evidence="3" id="KW-1185">Reference proteome</keyword>
<name>A0ABY4S5Y7_AQUTE</name>
<dbReference type="RefSeq" id="WP_250195567.1">
    <property type="nucleotide sequence ID" value="NZ_CP097635.1"/>
</dbReference>
<organism evidence="2 3">
    <name type="scientific">Aquincola tertiaricarbonis</name>
    <dbReference type="NCBI Taxonomy" id="391953"/>
    <lineage>
        <taxon>Bacteria</taxon>
        <taxon>Pseudomonadati</taxon>
        <taxon>Pseudomonadota</taxon>
        <taxon>Betaproteobacteria</taxon>
        <taxon>Burkholderiales</taxon>
        <taxon>Sphaerotilaceae</taxon>
        <taxon>Aquincola</taxon>
    </lineage>
</organism>
<dbReference type="InterPro" id="IPR024726">
    <property type="entry name" value="FhuF_C"/>
</dbReference>
<feature type="domain" description="Ferric siderophore reductase C-terminal" evidence="1">
    <location>
        <begin position="223"/>
        <end position="243"/>
    </location>
</feature>
<sequence length="262" mass="27562">MGALCQGRPAATGQRGCILTLAAFFSQAQAVVPALQGRCGQHVGGLPAGPAAEQLLAAMQRQHPRAGRAFWALRTYARLVWQPAYASVMAVEWAGRVLPLAGLRWQLDIAAADVDGFTLPAAAWMTPTPADTRPQAADQVQAMAARLLAAVQAGLPLHPKAARRMLADCVLSALLRAQPRMGCSDDRLRAAGSAWLALLGAGGDSGYLEVCNAAGRPRLALDRGICCLDDRREGGELCNTCPRLARGERLQRLQALAAGSPA</sequence>
<protein>
    <submittedName>
        <fullName evidence="2">(2Fe-2S)-binding protein</fullName>
    </submittedName>
</protein>
<dbReference type="Pfam" id="PF11575">
    <property type="entry name" value="FhuF_C"/>
    <property type="match status" value="1"/>
</dbReference>
<proteinExistence type="predicted"/>
<reference evidence="2" key="1">
    <citation type="submission" date="2022-05" db="EMBL/GenBank/DDBJ databases">
        <title>An RpoN-dependent PEP-CTERM gene is involved in floc formation of an Aquincola tertiaricarbonis strain.</title>
        <authorList>
            <person name="Qiu D."/>
            <person name="Xia M."/>
        </authorList>
    </citation>
    <scope>NUCLEOTIDE SEQUENCE</scope>
    <source>
        <strain evidence="2">RN12</strain>
    </source>
</reference>
<accession>A0ABY4S5Y7</accession>
<evidence type="ECO:0000313" key="2">
    <source>
        <dbReference type="EMBL" id="URI07302.1"/>
    </source>
</evidence>